<keyword evidence="5 7" id="KW-1133">Transmembrane helix</keyword>
<dbReference type="FunCoup" id="A0A061AHS7">
    <property type="interactions" value="16"/>
</dbReference>
<evidence type="ECO:0000256" key="4">
    <source>
        <dbReference type="ARBA" id="ARBA00022692"/>
    </source>
</evidence>
<dbReference type="InterPro" id="IPR003856">
    <property type="entry name" value="LPS_length_determ_N"/>
</dbReference>
<keyword evidence="10" id="KW-1185">Reference proteome</keyword>
<evidence type="ECO:0000256" key="3">
    <source>
        <dbReference type="ARBA" id="ARBA00022475"/>
    </source>
</evidence>
<feature type="transmembrane region" description="Helical" evidence="7">
    <location>
        <begin position="26"/>
        <end position="48"/>
    </location>
</feature>
<dbReference type="PANTHER" id="PTHR32309">
    <property type="entry name" value="TYROSINE-PROTEIN KINASE"/>
    <property type="match status" value="1"/>
</dbReference>
<keyword evidence="3" id="KW-1003">Cell membrane</keyword>
<feature type="domain" description="Polysaccharide chain length determinant N-terminal" evidence="8">
    <location>
        <begin position="13"/>
        <end position="97"/>
    </location>
</feature>
<comment type="similarity">
    <text evidence="2">Belongs to the CpsC/CapA family.</text>
</comment>
<feature type="transmembrane region" description="Helical" evidence="7">
    <location>
        <begin position="186"/>
        <end position="206"/>
    </location>
</feature>
<gene>
    <name evidence="9" type="primary">wzz</name>
    <name evidence="9" type="ORF">Aocu_04540</name>
</gene>
<organism evidence="9 10">
    <name type="scientific">Acholeplasma oculi</name>
    <dbReference type="NCBI Taxonomy" id="35623"/>
    <lineage>
        <taxon>Bacteria</taxon>
        <taxon>Bacillati</taxon>
        <taxon>Mycoplasmatota</taxon>
        <taxon>Mollicutes</taxon>
        <taxon>Acholeplasmatales</taxon>
        <taxon>Acholeplasmataceae</taxon>
        <taxon>Acholeplasma</taxon>
    </lineage>
</organism>
<evidence type="ECO:0000313" key="9">
    <source>
        <dbReference type="EMBL" id="CDR30527.1"/>
    </source>
</evidence>
<dbReference type="Pfam" id="PF02706">
    <property type="entry name" value="Wzz"/>
    <property type="match status" value="1"/>
</dbReference>
<dbReference type="OrthoDB" id="384630at2"/>
<dbReference type="KEGG" id="aoc:Aocu_04540"/>
<sequence>MDLDNREQQESGISLADVFSIIKQSWILITVLTLFVGIIATTYAFIFVEDEYRSTSEVLVQVPQAGDAEAINLIDTQRLIQSAAEFVVSDNIINKVRTSNLITNPDYVERLNSLTNTQIKRSTSVASTTTSFIIRISFKDTERTFAQEMTQAITTVVIETDVDLFKDKFVLLSSAGNPEDDSPNKILYSVVGFLLGGVLGVGIALLKQFFNNSYLTKEQLEMGTGIQVIGVIPEFDIKEKKKR</sequence>
<protein>
    <submittedName>
        <fullName evidence="9">Chain length determinant protein Wzz</fullName>
    </submittedName>
</protein>
<dbReference type="STRING" id="35623.Aocu_04540"/>
<evidence type="ECO:0000259" key="8">
    <source>
        <dbReference type="Pfam" id="PF02706"/>
    </source>
</evidence>
<dbReference type="InParanoid" id="A0A061AHS7"/>
<dbReference type="EMBL" id="LK028559">
    <property type="protein sequence ID" value="CDR30527.1"/>
    <property type="molecule type" value="Genomic_DNA"/>
</dbReference>
<evidence type="ECO:0000256" key="2">
    <source>
        <dbReference type="ARBA" id="ARBA00006683"/>
    </source>
</evidence>
<name>A0A061AHS7_9MOLU</name>
<dbReference type="PANTHER" id="PTHR32309:SF31">
    <property type="entry name" value="CAPSULAR EXOPOLYSACCHARIDE FAMILY"/>
    <property type="match status" value="1"/>
</dbReference>
<dbReference type="GO" id="GO:0005886">
    <property type="term" value="C:plasma membrane"/>
    <property type="evidence" value="ECO:0007669"/>
    <property type="project" value="UniProtKB-SubCell"/>
</dbReference>
<evidence type="ECO:0000256" key="7">
    <source>
        <dbReference type="SAM" id="Phobius"/>
    </source>
</evidence>
<evidence type="ECO:0000256" key="5">
    <source>
        <dbReference type="ARBA" id="ARBA00022989"/>
    </source>
</evidence>
<dbReference type="AlphaFoldDB" id="A0A061AHS7"/>
<dbReference type="Proteomes" id="UP000032434">
    <property type="component" value="Chromosome 1"/>
</dbReference>
<dbReference type="InterPro" id="IPR050445">
    <property type="entry name" value="Bact_polysacc_biosynth/exp"/>
</dbReference>
<proteinExistence type="inferred from homology"/>
<dbReference type="HOGENOM" id="CLU_1136122_0_0_14"/>
<comment type="subcellular location">
    <subcellularLocation>
        <location evidence="1">Cell membrane</location>
        <topology evidence="1">Multi-pass membrane protein</topology>
    </subcellularLocation>
</comment>
<dbReference type="PATRIC" id="fig|35623.3.peg.455"/>
<evidence type="ECO:0000256" key="1">
    <source>
        <dbReference type="ARBA" id="ARBA00004651"/>
    </source>
</evidence>
<keyword evidence="4 7" id="KW-0812">Transmembrane</keyword>
<evidence type="ECO:0000313" key="10">
    <source>
        <dbReference type="Proteomes" id="UP000032434"/>
    </source>
</evidence>
<accession>A0A061AHS7</accession>
<dbReference type="RefSeq" id="WP_045749065.1">
    <property type="nucleotide sequence ID" value="NZ_FUZK01000003.1"/>
</dbReference>
<keyword evidence="6 7" id="KW-0472">Membrane</keyword>
<evidence type="ECO:0000256" key="6">
    <source>
        <dbReference type="ARBA" id="ARBA00023136"/>
    </source>
</evidence>
<reference evidence="10" key="1">
    <citation type="submission" date="2014-05" db="EMBL/GenBank/DDBJ databases">
        <authorList>
            <person name="Kube M."/>
        </authorList>
    </citation>
    <scope>NUCLEOTIDE SEQUENCE [LARGE SCALE GENOMIC DNA]</scope>
</reference>